<evidence type="ECO:0000313" key="4">
    <source>
        <dbReference type="Proteomes" id="UP000186698"/>
    </source>
</evidence>
<feature type="transmembrane region" description="Helical" evidence="2">
    <location>
        <begin position="154"/>
        <end position="177"/>
    </location>
</feature>
<sequence length="255" mass="27859">MSVLSDLWSGVWFNKLFVALATVLLGARAQYVSSECSEQKDLSVFVGQDVVLSKKVPVAEIVNIFSDNSPLFEFMDGKLTKNCFKCVFVNSSSILKNIQLNESGVYYIKDGFVPGTCINITVLPTTTPDPKVPPNGTTPDPTAAKNSTRFADSAAIIVGVIVAVVVVVAAVAVCIHLKWKPSRSWFHKITVRRSSEFSVQYRERSGRVKRETGTSSSTTNNLTKQQDEDTDLLHSKNQDDIVITMSNGATSTDPC</sequence>
<feature type="signal peptide" evidence="3">
    <location>
        <begin position="1"/>
        <end position="29"/>
    </location>
</feature>
<keyword evidence="2" id="KW-0812">Transmembrane</keyword>
<keyword evidence="2" id="KW-1133">Transmembrane helix</keyword>
<protein>
    <submittedName>
        <fullName evidence="5">Uncharacterized protein LOC121396871 isoform X1</fullName>
    </submittedName>
</protein>
<name>A0A8J1LFP7_XENLA</name>
<organism evidence="4 5">
    <name type="scientific">Xenopus laevis</name>
    <name type="common">African clawed frog</name>
    <dbReference type="NCBI Taxonomy" id="8355"/>
    <lineage>
        <taxon>Eukaryota</taxon>
        <taxon>Metazoa</taxon>
        <taxon>Chordata</taxon>
        <taxon>Craniata</taxon>
        <taxon>Vertebrata</taxon>
        <taxon>Euteleostomi</taxon>
        <taxon>Amphibia</taxon>
        <taxon>Batrachia</taxon>
        <taxon>Anura</taxon>
        <taxon>Pipoidea</taxon>
        <taxon>Pipidae</taxon>
        <taxon>Xenopodinae</taxon>
        <taxon>Xenopus</taxon>
        <taxon>Xenopus</taxon>
    </lineage>
</organism>
<feature type="region of interest" description="Disordered" evidence="1">
    <location>
        <begin position="206"/>
        <end position="236"/>
    </location>
</feature>
<reference evidence="5" key="1">
    <citation type="submission" date="2025-08" db="UniProtKB">
        <authorList>
            <consortium name="RefSeq"/>
        </authorList>
    </citation>
    <scope>IDENTIFICATION</scope>
    <source>
        <strain evidence="5">J_2021</strain>
        <tissue evidence="5">Erythrocytes</tissue>
    </source>
</reference>
<proteinExistence type="predicted"/>
<dbReference type="OrthoDB" id="10612098at2759"/>
<dbReference type="RefSeq" id="XP_041428342.1">
    <property type="nucleotide sequence ID" value="XM_041572408.1"/>
</dbReference>
<evidence type="ECO:0000256" key="2">
    <source>
        <dbReference type="SAM" id="Phobius"/>
    </source>
</evidence>
<dbReference type="GeneID" id="121396871"/>
<evidence type="ECO:0000256" key="3">
    <source>
        <dbReference type="SAM" id="SignalP"/>
    </source>
</evidence>
<feature type="compositionally biased region" description="Basic and acidic residues" evidence="1">
    <location>
        <begin position="225"/>
        <end position="236"/>
    </location>
</feature>
<dbReference type="KEGG" id="xla:121396871"/>
<dbReference type="Proteomes" id="UP000186698">
    <property type="component" value="Chromosome 8L"/>
</dbReference>
<keyword evidence="2" id="KW-0472">Membrane</keyword>
<dbReference type="AlphaFoldDB" id="A0A8J1LFP7"/>
<feature type="chain" id="PRO_5035301116" evidence="3">
    <location>
        <begin position="30"/>
        <end position="255"/>
    </location>
</feature>
<gene>
    <name evidence="5" type="primary">LOC121396871</name>
</gene>
<keyword evidence="3" id="KW-0732">Signal</keyword>
<evidence type="ECO:0000256" key="1">
    <source>
        <dbReference type="SAM" id="MobiDB-lite"/>
    </source>
</evidence>
<evidence type="ECO:0000313" key="5">
    <source>
        <dbReference type="RefSeq" id="XP_041428342.1"/>
    </source>
</evidence>
<accession>A0A8J1LFP7</accession>
<keyword evidence="4" id="KW-1185">Reference proteome</keyword>